<name>X1FF69_9ZZZZ</name>
<gene>
    <name evidence="1" type="ORF">S03H2_05730</name>
</gene>
<organism evidence="1">
    <name type="scientific">marine sediment metagenome</name>
    <dbReference type="NCBI Taxonomy" id="412755"/>
    <lineage>
        <taxon>unclassified sequences</taxon>
        <taxon>metagenomes</taxon>
        <taxon>ecological metagenomes</taxon>
    </lineage>
</organism>
<reference evidence="1" key="1">
    <citation type="journal article" date="2014" name="Front. Microbiol.">
        <title>High frequency of phylogenetically diverse reductive dehalogenase-homologous genes in deep subseafloor sedimentary metagenomes.</title>
        <authorList>
            <person name="Kawai M."/>
            <person name="Futagami T."/>
            <person name="Toyoda A."/>
            <person name="Takaki Y."/>
            <person name="Nishi S."/>
            <person name="Hori S."/>
            <person name="Arai W."/>
            <person name="Tsubouchi T."/>
            <person name="Morono Y."/>
            <person name="Uchiyama I."/>
            <person name="Ito T."/>
            <person name="Fujiyama A."/>
            <person name="Inagaki F."/>
            <person name="Takami H."/>
        </authorList>
    </citation>
    <scope>NUCLEOTIDE SEQUENCE</scope>
    <source>
        <strain evidence="1">Expedition CK06-06</strain>
    </source>
</reference>
<dbReference type="AlphaFoldDB" id="X1FF69"/>
<protein>
    <submittedName>
        <fullName evidence="1">Uncharacterized protein</fullName>
    </submittedName>
</protein>
<proteinExistence type="predicted"/>
<sequence>LQGGDFQVFQVFYQKGIDSGPGPLHSSGYTPF</sequence>
<accession>X1FF69</accession>
<dbReference type="EMBL" id="BARU01002423">
    <property type="protein sequence ID" value="GAH28024.1"/>
    <property type="molecule type" value="Genomic_DNA"/>
</dbReference>
<feature type="non-terminal residue" evidence="1">
    <location>
        <position position="1"/>
    </location>
</feature>
<comment type="caution">
    <text evidence="1">The sequence shown here is derived from an EMBL/GenBank/DDBJ whole genome shotgun (WGS) entry which is preliminary data.</text>
</comment>
<evidence type="ECO:0000313" key="1">
    <source>
        <dbReference type="EMBL" id="GAH28024.1"/>
    </source>
</evidence>